<accession>A0AAW1CF35</accession>
<dbReference type="EMBL" id="JAPXFL010000066">
    <property type="protein sequence ID" value="KAK9496612.1"/>
    <property type="molecule type" value="Genomic_DNA"/>
</dbReference>
<evidence type="ECO:0000313" key="3">
    <source>
        <dbReference type="Proteomes" id="UP001461498"/>
    </source>
</evidence>
<sequence length="98" mass="11076">MRFATSIQVADMILWQPGGEEDDPNPSNEEDDHDFGHKKQCDGNPGGDDVDFPDSVDEEKEESAADENDEYTEECLFDLDDTLKEDEYAKDSVTRPDD</sequence>
<dbReference type="AlphaFoldDB" id="A0AAW1CF35"/>
<proteinExistence type="predicted"/>
<feature type="region of interest" description="Disordered" evidence="1">
    <location>
        <begin position="79"/>
        <end position="98"/>
    </location>
</feature>
<organism evidence="2 3">
    <name type="scientific">Rhynocoris fuscipes</name>
    <dbReference type="NCBI Taxonomy" id="488301"/>
    <lineage>
        <taxon>Eukaryota</taxon>
        <taxon>Metazoa</taxon>
        <taxon>Ecdysozoa</taxon>
        <taxon>Arthropoda</taxon>
        <taxon>Hexapoda</taxon>
        <taxon>Insecta</taxon>
        <taxon>Pterygota</taxon>
        <taxon>Neoptera</taxon>
        <taxon>Paraneoptera</taxon>
        <taxon>Hemiptera</taxon>
        <taxon>Heteroptera</taxon>
        <taxon>Panheteroptera</taxon>
        <taxon>Cimicomorpha</taxon>
        <taxon>Reduviidae</taxon>
        <taxon>Harpactorinae</taxon>
        <taxon>Harpactorini</taxon>
        <taxon>Rhynocoris</taxon>
    </lineage>
</organism>
<dbReference type="Proteomes" id="UP001461498">
    <property type="component" value="Unassembled WGS sequence"/>
</dbReference>
<reference evidence="2 3" key="1">
    <citation type="submission" date="2022-12" db="EMBL/GenBank/DDBJ databases">
        <title>Chromosome-level genome assembly of true bugs.</title>
        <authorList>
            <person name="Ma L."/>
            <person name="Li H."/>
        </authorList>
    </citation>
    <scope>NUCLEOTIDE SEQUENCE [LARGE SCALE GENOMIC DNA]</scope>
    <source>
        <strain evidence="2">Lab_2022b</strain>
    </source>
</reference>
<feature type="region of interest" description="Disordered" evidence="1">
    <location>
        <begin position="13"/>
        <end position="73"/>
    </location>
</feature>
<feature type="compositionally biased region" description="Basic and acidic residues" evidence="1">
    <location>
        <begin position="81"/>
        <end position="98"/>
    </location>
</feature>
<gene>
    <name evidence="2" type="ORF">O3M35_013125</name>
</gene>
<feature type="compositionally biased region" description="Acidic residues" evidence="1">
    <location>
        <begin position="19"/>
        <end position="33"/>
    </location>
</feature>
<name>A0AAW1CF35_9HEMI</name>
<evidence type="ECO:0000256" key="1">
    <source>
        <dbReference type="SAM" id="MobiDB-lite"/>
    </source>
</evidence>
<keyword evidence="3" id="KW-1185">Reference proteome</keyword>
<protein>
    <submittedName>
        <fullName evidence="2">Uncharacterized protein</fullName>
    </submittedName>
</protein>
<evidence type="ECO:0000313" key="2">
    <source>
        <dbReference type="EMBL" id="KAK9496612.1"/>
    </source>
</evidence>
<feature type="compositionally biased region" description="Acidic residues" evidence="1">
    <location>
        <begin position="48"/>
        <end position="73"/>
    </location>
</feature>
<comment type="caution">
    <text evidence="2">The sequence shown here is derived from an EMBL/GenBank/DDBJ whole genome shotgun (WGS) entry which is preliminary data.</text>
</comment>